<comment type="caution">
    <text evidence="3">The sequence shown here is derived from an EMBL/GenBank/DDBJ whole genome shotgun (WGS) entry which is preliminary data.</text>
</comment>
<dbReference type="PROSITE" id="PS50005">
    <property type="entry name" value="TPR"/>
    <property type="match status" value="1"/>
</dbReference>
<keyword evidence="4" id="KW-1185">Reference proteome</keyword>
<dbReference type="PANTHER" id="PTHR12558:SF13">
    <property type="entry name" value="CELL DIVISION CYCLE PROTEIN 27 HOMOLOG"/>
    <property type="match status" value="1"/>
</dbReference>
<protein>
    <submittedName>
        <fullName evidence="3">Tetratricopeptide repeat protein</fullName>
    </submittedName>
</protein>
<dbReference type="RefSeq" id="WP_132925102.1">
    <property type="nucleotide sequence ID" value="NZ_SJOI01000001.1"/>
</dbReference>
<dbReference type="InterPro" id="IPR014718">
    <property type="entry name" value="GH-type_carb-bd"/>
</dbReference>
<feature type="domain" description="DUF5107" evidence="2">
    <location>
        <begin position="40"/>
        <end position="324"/>
    </location>
</feature>
<dbReference type="EMBL" id="SJOI01000001">
    <property type="protein sequence ID" value="TCL06036.1"/>
    <property type="molecule type" value="Genomic_DNA"/>
</dbReference>
<dbReference type="Gene3D" id="1.25.40.10">
    <property type="entry name" value="Tetratricopeptide repeat domain"/>
    <property type="match status" value="3"/>
</dbReference>
<dbReference type="InterPro" id="IPR033396">
    <property type="entry name" value="DUF5107"/>
</dbReference>
<dbReference type="SMART" id="SM00028">
    <property type="entry name" value="TPR"/>
    <property type="match status" value="5"/>
</dbReference>
<dbReference type="Gene3D" id="2.70.98.10">
    <property type="match status" value="1"/>
</dbReference>
<gene>
    <name evidence="3" type="ORF">EZJ58_4261</name>
</gene>
<dbReference type="Pfam" id="PF13181">
    <property type="entry name" value="TPR_8"/>
    <property type="match status" value="1"/>
</dbReference>
<evidence type="ECO:0000259" key="2">
    <source>
        <dbReference type="Pfam" id="PF17128"/>
    </source>
</evidence>
<sequence length="1105" mass="124679">MAGAVKVWQESVSIPTYRTGEQDTHPMFLEHRVYQGSSGAVYPYGVIDTLTGEKSPREYQALWLENDYLRVMLLPELGGRIQRAYDKIRQRDFIYHNEVIKPALVGLLGPWISGGIEFNWPQHHRPTTYMPVDYRLQTGEDGACTVWLGEIEPMRGLQVMTGFTLYPDRALIEISARIFNGNDTPRPFLWWANPAVKGGDDHQSVFPPDVTAVFDHGKRDVSTFPIATGTYYKVDYSAGVDISRYKNIPVPTSYMAYKSDYDFVGAYSHNEQGGLLHIADHHVSPGKKQWTWGNCEFGRAWDRNLTDANGPYIELMTGVYTDNQPDFTWLDAGEEKRFVQNFLPYNTLGMVQNASTDAALKLERTATGLTWGLYAVTTLHDYRLAIHSDGQSAPLFETGVNLTPAQALKQDLAGDFPGRLSIRLTDNQGNIVLDYLEHQATDAPLPSPATPPRPAAEINSADEAWFIGQHLDQYNHAGQGADDYYRRGLALDAGDYRCNLALAVKEYNRAEYRRAIDYADMALVRAHRLNKNPLDGGASLIRACAHERLEQWDDAYEDFYWATWSGNGKEGGFFGLGRIAARRGLWRQALAFADQGLLSNGAHYGLLSLRAAMLQRSGRLAESLDYIDGQLQTYPLHYVLFALRYLFDNRPESLDELRRVTGGRGINALTIANTLLSFGLRQEALAALDLLDSRETLPVYLRAVLLKDSIPHEQYLALLGQARDNFGQWVRFPNQLAEAAMLEQVPECYFACYLLGCFHYSKRSYERAVACWRRCLELEPSFAGAWRDLAVFYFNKRHDRAQAEHYLQQAFTLAPLDARLLFEWDHLRKLCGVHPAERLRLLSAHLPVALKRDDLIAELLSLYNQLGQPEKAQELLHTHAFHPWEGGEGKVTAQYVITQLRQAHALLADGRPQAAMASLDAALHYPPNLGEGRLVGQTDNDIAFWQGVCAARSGDSRQAREYFQRAAQGSGDMNESRYYNDQPVDYLFYQGAALMRLGQRRQARDIFSRMRDWSAAAISRPVETDFFAVSLPDLVVLDSDPQQNHQQHCLFVSALAYLGLGDDARWQQQRAAVLACNPNHDKAQIFSTLADMLATEMQDCSPQNQ</sequence>
<evidence type="ECO:0000313" key="3">
    <source>
        <dbReference type="EMBL" id="TCL06036.1"/>
    </source>
</evidence>
<feature type="repeat" description="TPR" evidence="1">
    <location>
        <begin position="749"/>
        <end position="782"/>
    </location>
</feature>
<keyword evidence="1" id="KW-0802">TPR repeat</keyword>
<dbReference type="AlphaFoldDB" id="A0A4R1NMT2"/>
<name>A0A4R1NMT2_9GAMM</name>
<dbReference type="Pfam" id="PF17128">
    <property type="entry name" value="DUF5107"/>
    <property type="match status" value="1"/>
</dbReference>
<proteinExistence type="predicted"/>
<reference evidence="3 4" key="1">
    <citation type="submission" date="2019-02" db="EMBL/GenBank/DDBJ databases">
        <title>Investigation of anaerobic lignin degradation for improved lignocellulosic biofuels.</title>
        <authorList>
            <person name="Deangelis K."/>
        </authorList>
    </citation>
    <scope>NUCLEOTIDE SEQUENCE [LARGE SCALE GENOMIC DNA]</scope>
    <source>
        <strain evidence="3 4">159R</strain>
    </source>
</reference>
<dbReference type="OrthoDB" id="174931at2"/>
<evidence type="ECO:0000256" key="1">
    <source>
        <dbReference type="PROSITE-ProRule" id="PRU00339"/>
    </source>
</evidence>
<dbReference type="GO" id="GO:0030246">
    <property type="term" value="F:carbohydrate binding"/>
    <property type="evidence" value="ECO:0007669"/>
    <property type="project" value="InterPro"/>
</dbReference>
<dbReference type="InterPro" id="IPR019734">
    <property type="entry name" value="TPR_rpt"/>
</dbReference>
<dbReference type="PANTHER" id="PTHR12558">
    <property type="entry name" value="CELL DIVISION CYCLE 16,23,27"/>
    <property type="match status" value="1"/>
</dbReference>
<dbReference type="SUPFAM" id="SSF48452">
    <property type="entry name" value="TPR-like"/>
    <property type="match status" value="2"/>
</dbReference>
<accession>A0A4R1NMT2</accession>
<dbReference type="Proteomes" id="UP000294555">
    <property type="component" value="Unassembled WGS sequence"/>
</dbReference>
<organism evidence="3 4">
    <name type="scientific">Sodalis ligni</name>
    <dbReference type="NCBI Taxonomy" id="2697027"/>
    <lineage>
        <taxon>Bacteria</taxon>
        <taxon>Pseudomonadati</taxon>
        <taxon>Pseudomonadota</taxon>
        <taxon>Gammaproteobacteria</taxon>
        <taxon>Enterobacterales</taxon>
        <taxon>Bruguierivoracaceae</taxon>
        <taxon>Sodalis</taxon>
    </lineage>
</organism>
<evidence type="ECO:0000313" key="4">
    <source>
        <dbReference type="Proteomes" id="UP000294555"/>
    </source>
</evidence>
<dbReference type="InterPro" id="IPR011990">
    <property type="entry name" value="TPR-like_helical_dom_sf"/>
</dbReference>